<dbReference type="PIRSF" id="PIRSF036626">
    <property type="entry name" value="MPTBd_MobAlike"/>
    <property type="match status" value="1"/>
</dbReference>
<dbReference type="CDD" id="cd04182">
    <property type="entry name" value="GT_2_like_f"/>
    <property type="match status" value="1"/>
</dbReference>
<evidence type="ECO:0000313" key="4">
    <source>
        <dbReference type="Proteomes" id="UP001549047"/>
    </source>
</evidence>
<dbReference type="RefSeq" id="WP_354555425.1">
    <property type="nucleotide sequence ID" value="NZ_JBEPMB010000001.1"/>
</dbReference>
<accession>A0ABV2IWP0</accession>
<gene>
    <name evidence="3" type="ORF">ABID16_001203</name>
</gene>
<keyword evidence="3" id="KW-0808">Transferase</keyword>
<dbReference type="PANTHER" id="PTHR43777">
    <property type="entry name" value="MOLYBDENUM COFACTOR CYTIDYLYLTRANSFERASE"/>
    <property type="match status" value="1"/>
</dbReference>
<feature type="domain" description="MobA-like NTP transferase" evidence="2">
    <location>
        <begin position="345"/>
        <end position="504"/>
    </location>
</feature>
<dbReference type="Pfam" id="PF12804">
    <property type="entry name" value="NTP_transf_3"/>
    <property type="match status" value="1"/>
</dbReference>
<keyword evidence="1" id="KW-0460">Magnesium</keyword>
<dbReference type="Proteomes" id="UP001549047">
    <property type="component" value="Unassembled WGS sequence"/>
</dbReference>
<comment type="caution">
    <text evidence="3">The sequence shown here is derived from an EMBL/GenBank/DDBJ whole genome shotgun (WGS) entry which is preliminary data.</text>
</comment>
<dbReference type="InterPro" id="IPR029044">
    <property type="entry name" value="Nucleotide-diphossugar_trans"/>
</dbReference>
<dbReference type="InterPro" id="IPR012184">
    <property type="entry name" value="Bifunc_Mopterin-bd"/>
</dbReference>
<evidence type="ECO:0000256" key="1">
    <source>
        <dbReference type="ARBA" id="ARBA00022842"/>
    </source>
</evidence>
<name>A0ABV2IWP0_9HYPH</name>
<dbReference type="InterPro" id="IPR036425">
    <property type="entry name" value="MoaB/Mog-like_dom_sf"/>
</dbReference>
<evidence type="ECO:0000259" key="2">
    <source>
        <dbReference type="Pfam" id="PF12804"/>
    </source>
</evidence>
<dbReference type="GO" id="GO:0061602">
    <property type="term" value="F:molybdenum cofactor cytidylyltransferase activity"/>
    <property type="evidence" value="ECO:0007669"/>
    <property type="project" value="UniProtKB-EC"/>
</dbReference>
<dbReference type="Gene3D" id="3.90.550.10">
    <property type="entry name" value="Spore Coat Polysaccharide Biosynthesis Protein SpsA, Chain A"/>
    <property type="match status" value="1"/>
</dbReference>
<dbReference type="SUPFAM" id="SSF53218">
    <property type="entry name" value="Molybdenum cofactor biosynthesis proteins"/>
    <property type="match status" value="1"/>
</dbReference>
<dbReference type="EC" id="2.7.7.76" evidence="3"/>
<evidence type="ECO:0000313" key="3">
    <source>
        <dbReference type="EMBL" id="MET3612898.1"/>
    </source>
</evidence>
<dbReference type="EMBL" id="JBEPMB010000001">
    <property type="protein sequence ID" value="MET3612898.1"/>
    <property type="molecule type" value="Genomic_DNA"/>
</dbReference>
<proteinExistence type="predicted"/>
<dbReference type="CDD" id="cd03522">
    <property type="entry name" value="MoeA_like"/>
    <property type="match status" value="1"/>
</dbReference>
<dbReference type="PANTHER" id="PTHR43777:SF1">
    <property type="entry name" value="MOLYBDENUM COFACTOR CYTIDYLYLTRANSFERASE"/>
    <property type="match status" value="1"/>
</dbReference>
<dbReference type="InterPro" id="IPR025877">
    <property type="entry name" value="MobA-like_NTP_Trfase"/>
</dbReference>
<dbReference type="Gene3D" id="3.40.980.10">
    <property type="entry name" value="MoaB/Mog-like domain"/>
    <property type="match status" value="1"/>
</dbReference>
<protein>
    <submittedName>
        <fullName evidence="3">Molybdenum cofactor cytidylyltransferase</fullName>
        <ecNumber evidence="3">2.7.7.76</ecNumber>
    </submittedName>
</protein>
<dbReference type="SUPFAM" id="SSF53448">
    <property type="entry name" value="Nucleotide-diphospho-sugar transferases"/>
    <property type="match status" value="1"/>
</dbReference>
<sequence length="537" mass="55374">MIFGAVPVVEAKACVLAHSVMFEGGRLPKGHIVTEEDIVTLGAAGVASVIAARLEPGDIGEDEAASRIADALKADGFSASPAATGRVNFHAEANGLFRADRALIDAFNAIHPALTLATLADRAPVRKGDLVATVKIIPLAVSAELADKGRVLLASGSAFAVKPFASLTAGLIATALPSLKSSVMDKTKRLTEDRLRPSGSRIAEEARCPHDAQAVAEHIADFTKRFGLVIVFGASAMTDEGDVIPAAIRLAGGELAIAGMPVDPGNLLVLGYVGGVPVIGAPGCARSPKENGFDWILNRILAGERPTQKDAASLGVGGLLMEIPLRPLPREKATEEPHRPTVGIAVLAAGRASRMGGEKHKLLAEFSGEPLVRRSVAAAVSAGAEKVAVITGHRAEEIGQALAGLDVQTIRNADFATGMASSIRVGVEAFRETDGVVIALADMPGVTSDDYAKLIGAFRAEAGNAIVRAVSAGKRGNPVILPKTLYPALLRLEGDVGARHIIEKSGLPVIDVEIGEAAHLDVDTIEAIEAAGGVLKG</sequence>
<keyword evidence="4" id="KW-1185">Reference proteome</keyword>
<reference evidence="3 4" key="1">
    <citation type="submission" date="2024-06" db="EMBL/GenBank/DDBJ databases">
        <title>Genomic Encyclopedia of Type Strains, Phase IV (KMG-IV): sequencing the most valuable type-strain genomes for metagenomic binning, comparative biology and taxonomic classification.</title>
        <authorList>
            <person name="Goeker M."/>
        </authorList>
    </citation>
    <scope>NUCLEOTIDE SEQUENCE [LARGE SCALE GENOMIC DNA]</scope>
    <source>
        <strain evidence="3 4">DSM 29780</strain>
    </source>
</reference>
<organism evidence="3 4">
    <name type="scientific">Rhizobium aquaticum</name>
    <dbReference type="NCBI Taxonomy" id="1549636"/>
    <lineage>
        <taxon>Bacteria</taxon>
        <taxon>Pseudomonadati</taxon>
        <taxon>Pseudomonadota</taxon>
        <taxon>Alphaproteobacteria</taxon>
        <taxon>Hyphomicrobiales</taxon>
        <taxon>Rhizobiaceae</taxon>
        <taxon>Rhizobium/Agrobacterium group</taxon>
        <taxon>Rhizobium</taxon>
    </lineage>
</organism>
<keyword evidence="3" id="KW-0548">Nucleotidyltransferase</keyword>